<reference evidence="2" key="2">
    <citation type="submission" date="2020-09" db="EMBL/GenBank/DDBJ databases">
        <authorList>
            <person name="Sun Q."/>
            <person name="Zhou Y."/>
        </authorList>
    </citation>
    <scope>NUCLEOTIDE SEQUENCE</scope>
    <source>
        <strain evidence="2">CGMCC 4.7306</strain>
    </source>
</reference>
<proteinExistence type="predicted"/>
<dbReference type="InterPro" id="IPR004360">
    <property type="entry name" value="Glyas_Fos-R_dOase_dom"/>
</dbReference>
<dbReference type="Proteomes" id="UP000613840">
    <property type="component" value="Unassembled WGS sequence"/>
</dbReference>
<feature type="domain" description="Glyoxalase/fosfomycin resistance/dioxygenase" evidence="1">
    <location>
        <begin position="4"/>
        <end position="96"/>
    </location>
</feature>
<accession>A0A917SDY8</accession>
<evidence type="ECO:0000313" key="2">
    <source>
        <dbReference type="EMBL" id="GGL71900.1"/>
    </source>
</evidence>
<gene>
    <name evidence="2" type="ORF">GCM10011575_32780</name>
</gene>
<dbReference type="EMBL" id="BMMZ01000008">
    <property type="protein sequence ID" value="GGL71900.1"/>
    <property type="molecule type" value="Genomic_DNA"/>
</dbReference>
<reference evidence="2" key="1">
    <citation type="journal article" date="2014" name="Int. J. Syst. Evol. Microbiol.">
        <title>Complete genome sequence of Corynebacterium casei LMG S-19264T (=DSM 44701T), isolated from a smear-ripened cheese.</title>
        <authorList>
            <consortium name="US DOE Joint Genome Institute (JGI-PGF)"/>
            <person name="Walter F."/>
            <person name="Albersmeier A."/>
            <person name="Kalinowski J."/>
            <person name="Ruckert C."/>
        </authorList>
    </citation>
    <scope>NUCLEOTIDE SEQUENCE</scope>
    <source>
        <strain evidence="2">CGMCC 4.7306</strain>
    </source>
</reference>
<keyword evidence="3" id="KW-1185">Reference proteome</keyword>
<dbReference type="RefSeq" id="WP_188896440.1">
    <property type="nucleotide sequence ID" value="NZ_BMMZ01000008.1"/>
</dbReference>
<dbReference type="Pfam" id="PF00903">
    <property type="entry name" value="Glyoxalase"/>
    <property type="match status" value="1"/>
</dbReference>
<sequence length="122" mass="12690">MSSINAVTLIVEEPSAVAGRLAAALGWEVSQDYGAFAEVKAGDGALLWLNEPGEPAAESQQGVIIHCWVDDVSAAAAGARAAGAEILREPTVMDFGMESAWVRVEGGPIVDLTRPVDSEPTK</sequence>
<evidence type="ECO:0000259" key="1">
    <source>
        <dbReference type="Pfam" id="PF00903"/>
    </source>
</evidence>
<dbReference type="AlphaFoldDB" id="A0A917SDY8"/>
<organism evidence="2 3">
    <name type="scientific">Microlunatus endophyticus</name>
    <dbReference type="NCBI Taxonomy" id="1716077"/>
    <lineage>
        <taxon>Bacteria</taxon>
        <taxon>Bacillati</taxon>
        <taxon>Actinomycetota</taxon>
        <taxon>Actinomycetes</taxon>
        <taxon>Propionibacteriales</taxon>
        <taxon>Propionibacteriaceae</taxon>
        <taxon>Microlunatus</taxon>
    </lineage>
</organism>
<dbReference type="SUPFAM" id="SSF54593">
    <property type="entry name" value="Glyoxalase/Bleomycin resistance protein/Dihydroxybiphenyl dioxygenase"/>
    <property type="match status" value="1"/>
</dbReference>
<evidence type="ECO:0000313" key="3">
    <source>
        <dbReference type="Proteomes" id="UP000613840"/>
    </source>
</evidence>
<protein>
    <recommendedName>
        <fullName evidence="1">Glyoxalase/fosfomycin resistance/dioxygenase domain-containing protein</fullName>
    </recommendedName>
</protein>
<dbReference type="InterPro" id="IPR029068">
    <property type="entry name" value="Glyas_Bleomycin-R_OHBP_Dase"/>
</dbReference>
<comment type="caution">
    <text evidence="2">The sequence shown here is derived from an EMBL/GenBank/DDBJ whole genome shotgun (WGS) entry which is preliminary data.</text>
</comment>
<name>A0A917SDY8_9ACTN</name>
<dbReference type="Gene3D" id="3.10.180.10">
    <property type="entry name" value="2,3-Dihydroxybiphenyl 1,2-Dioxygenase, domain 1"/>
    <property type="match status" value="1"/>
</dbReference>